<evidence type="ECO:0000313" key="1">
    <source>
        <dbReference type="EMBL" id="MEC3861184.1"/>
    </source>
</evidence>
<dbReference type="RefSeq" id="WP_326296899.1">
    <property type="nucleotide sequence ID" value="NZ_JAYLLH010000008.1"/>
</dbReference>
<dbReference type="Proteomes" id="UP001348149">
    <property type="component" value="Unassembled WGS sequence"/>
</dbReference>
<name>A0ABU6HFE0_9RHOB</name>
<evidence type="ECO:0000313" key="2">
    <source>
        <dbReference type="Proteomes" id="UP001348149"/>
    </source>
</evidence>
<reference evidence="1 2" key="1">
    <citation type="submission" date="2024-01" db="EMBL/GenBank/DDBJ databases">
        <title>Mesobacterium rodlantinim sp. nov., isolated from shallow sea hydrothermal systems off Kueishantao Island.</title>
        <authorList>
            <person name="Su Z."/>
            <person name="Tang K."/>
        </authorList>
    </citation>
    <scope>NUCLEOTIDE SEQUENCE [LARGE SCALE GENOMIC DNA]</scope>
    <source>
        <strain evidence="1 2">TK19101</strain>
    </source>
</reference>
<sequence length="178" mass="20317">MQRDWRRRGILPNQSVRGICKRSSKGRWTFTFEGYKLLWLINRLAKFGFDLYDATLLAGILIDDMHKAMGRDIGRFEQGDGYCRYSLIFPKDKETFRPQSDLYRTNDPMNDTGPAPAMFTTVDVERLSFEFARSLGGLAQGKVDEMRAWVLETDPSAKALFDEVDKVAPFPSEKGSDG</sequence>
<comment type="caution">
    <text evidence="1">The sequence shown here is derived from an EMBL/GenBank/DDBJ whole genome shotgun (WGS) entry which is preliminary data.</text>
</comment>
<gene>
    <name evidence="1" type="ORF">VK792_07805</name>
</gene>
<keyword evidence="2" id="KW-1185">Reference proteome</keyword>
<dbReference type="EMBL" id="JAYLLH010000008">
    <property type="protein sequence ID" value="MEC3861184.1"/>
    <property type="molecule type" value="Genomic_DNA"/>
</dbReference>
<accession>A0ABU6HFE0</accession>
<organism evidence="1 2">
    <name type="scientific">Mesobacterium hydrothermale</name>
    <dbReference type="NCBI Taxonomy" id="3111907"/>
    <lineage>
        <taxon>Bacteria</taxon>
        <taxon>Pseudomonadati</taxon>
        <taxon>Pseudomonadota</taxon>
        <taxon>Alphaproteobacteria</taxon>
        <taxon>Rhodobacterales</taxon>
        <taxon>Roseobacteraceae</taxon>
        <taxon>Mesobacterium</taxon>
    </lineage>
</organism>
<proteinExistence type="predicted"/>
<protein>
    <submittedName>
        <fullName evidence="1">Uncharacterized protein</fullName>
    </submittedName>
</protein>